<dbReference type="AlphaFoldDB" id="A0A1Z4GLN0"/>
<evidence type="ECO:0000313" key="2">
    <source>
        <dbReference type="Proteomes" id="UP000218287"/>
    </source>
</evidence>
<gene>
    <name evidence="1" type="ORF">NIES21_42620</name>
</gene>
<keyword evidence="2" id="KW-1185">Reference proteome</keyword>
<dbReference type="EMBL" id="AP018174">
    <property type="protein sequence ID" value="BAY18415.1"/>
    <property type="molecule type" value="Genomic_DNA"/>
</dbReference>
<dbReference type="Proteomes" id="UP000218287">
    <property type="component" value="Chromosome"/>
</dbReference>
<name>A0A1Z4GLN0_9CYAN</name>
<evidence type="ECO:0000313" key="1">
    <source>
        <dbReference type="EMBL" id="BAY18415.1"/>
    </source>
</evidence>
<reference evidence="1 2" key="1">
    <citation type="submission" date="2017-06" db="EMBL/GenBank/DDBJ databases">
        <title>Genome sequencing of cyanobaciteial culture collection at National Institute for Environmental Studies (NIES).</title>
        <authorList>
            <person name="Hirose Y."/>
            <person name="Shimura Y."/>
            <person name="Fujisawa T."/>
            <person name="Nakamura Y."/>
            <person name="Kawachi M."/>
        </authorList>
    </citation>
    <scope>NUCLEOTIDE SEQUENCE [LARGE SCALE GENOMIC DNA]</scope>
    <source>
        <strain evidence="1 2">NIES-21</strain>
    </source>
</reference>
<accession>A0A1Z4GLN0</accession>
<organism evidence="1 2">
    <name type="scientific">Anabaenopsis circularis NIES-21</name>
    <dbReference type="NCBI Taxonomy" id="1085406"/>
    <lineage>
        <taxon>Bacteria</taxon>
        <taxon>Bacillati</taxon>
        <taxon>Cyanobacteriota</taxon>
        <taxon>Cyanophyceae</taxon>
        <taxon>Nostocales</taxon>
        <taxon>Nodulariaceae</taxon>
        <taxon>Anabaenopsis</taxon>
    </lineage>
</organism>
<proteinExistence type="predicted"/>
<sequence length="31" mass="3394">MARAVGFDIASRKGARDIRALITNYELGITN</sequence>
<protein>
    <submittedName>
        <fullName evidence="1">Uncharacterized protein</fullName>
    </submittedName>
</protein>